<dbReference type="SMART" id="SM00320">
    <property type="entry name" value="WD40"/>
    <property type="match status" value="12"/>
</dbReference>
<feature type="region of interest" description="Disordered" evidence="5">
    <location>
        <begin position="140"/>
        <end position="186"/>
    </location>
</feature>
<dbReference type="Pfam" id="PF25173">
    <property type="entry name" value="Beta-prop_WDR3_1st"/>
    <property type="match status" value="1"/>
</dbReference>
<protein>
    <recommendedName>
        <fullName evidence="6">SH3 domain-containing protein</fullName>
    </recommendedName>
</protein>
<dbReference type="Pfam" id="PF04003">
    <property type="entry name" value="Utp12"/>
    <property type="match status" value="1"/>
</dbReference>
<evidence type="ECO:0000256" key="3">
    <source>
        <dbReference type="ARBA" id="ARBA00022737"/>
    </source>
</evidence>
<evidence type="ECO:0000256" key="5">
    <source>
        <dbReference type="SAM" id="MobiDB-lite"/>
    </source>
</evidence>
<feature type="region of interest" description="Disordered" evidence="5">
    <location>
        <begin position="201"/>
        <end position="222"/>
    </location>
</feature>
<dbReference type="STRING" id="30069.A0A182YNC9"/>
<keyword evidence="3" id="KW-0677">Repeat</keyword>
<accession>A0A182YNC9</accession>
<keyword evidence="8" id="KW-1185">Reference proteome</keyword>
<dbReference type="SMART" id="SM00326">
    <property type="entry name" value="SH3"/>
    <property type="match status" value="1"/>
</dbReference>
<dbReference type="InterPro" id="IPR036028">
    <property type="entry name" value="SH3-like_dom_sf"/>
</dbReference>
<dbReference type="Proteomes" id="UP000076408">
    <property type="component" value="Unassembled WGS sequence"/>
</dbReference>
<dbReference type="InterPro" id="IPR051570">
    <property type="entry name" value="TBC1_cilium_biogenesis"/>
</dbReference>
<reference evidence="7" key="2">
    <citation type="submission" date="2020-05" db="UniProtKB">
        <authorList>
            <consortium name="EnsemblMetazoa"/>
        </authorList>
    </citation>
    <scope>IDENTIFICATION</scope>
    <source>
        <strain evidence="7">Indian</strain>
    </source>
</reference>
<dbReference type="VEuPathDB" id="VectorBase:ASTEI09964"/>
<dbReference type="InterPro" id="IPR007148">
    <property type="entry name" value="SSU_processome_Utp12"/>
</dbReference>
<name>A0A182YNC9_ANOST</name>
<dbReference type="PROSITE" id="PS50082">
    <property type="entry name" value="WD_REPEATS_2"/>
    <property type="match status" value="6"/>
</dbReference>
<evidence type="ECO:0000256" key="4">
    <source>
        <dbReference type="ARBA" id="ARBA00038229"/>
    </source>
</evidence>
<dbReference type="VEuPathDB" id="VectorBase:ASTEI20_037070"/>
<evidence type="ECO:0000313" key="8">
    <source>
        <dbReference type="Proteomes" id="UP000076408"/>
    </source>
</evidence>
<dbReference type="EnsemblMetazoa" id="ASTEI09964-RA">
    <property type="protein sequence ID" value="ASTEI09964-PA"/>
    <property type="gene ID" value="ASTEI09964"/>
</dbReference>
<dbReference type="CDD" id="cd00200">
    <property type="entry name" value="WD40"/>
    <property type="match status" value="1"/>
</dbReference>
<dbReference type="PANTHER" id="PTHR19853:SF0">
    <property type="entry name" value="WD REPEAT-CONTAINING PROTEIN 3"/>
    <property type="match status" value="1"/>
</dbReference>
<dbReference type="PROSITE" id="PS00678">
    <property type="entry name" value="WD_REPEATS_1"/>
    <property type="match status" value="1"/>
</dbReference>
<feature type="compositionally biased region" description="Pro residues" evidence="5">
    <location>
        <begin position="209"/>
        <end position="218"/>
    </location>
</feature>
<evidence type="ECO:0000256" key="1">
    <source>
        <dbReference type="ARBA" id="ARBA00022443"/>
    </source>
</evidence>
<dbReference type="GO" id="GO:0030490">
    <property type="term" value="P:maturation of SSU-rRNA"/>
    <property type="evidence" value="ECO:0007669"/>
    <property type="project" value="TreeGrafter"/>
</dbReference>
<dbReference type="PROSITE" id="PS50294">
    <property type="entry name" value="WD_REPEATS_REGION"/>
    <property type="match status" value="5"/>
</dbReference>
<organism evidence="7 8">
    <name type="scientific">Anopheles stephensi</name>
    <name type="common">Indo-Pakistan malaria mosquito</name>
    <dbReference type="NCBI Taxonomy" id="30069"/>
    <lineage>
        <taxon>Eukaryota</taxon>
        <taxon>Metazoa</taxon>
        <taxon>Ecdysozoa</taxon>
        <taxon>Arthropoda</taxon>
        <taxon>Hexapoda</taxon>
        <taxon>Insecta</taxon>
        <taxon>Pterygota</taxon>
        <taxon>Neoptera</taxon>
        <taxon>Endopterygota</taxon>
        <taxon>Diptera</taxon>
        <taxon>Nematocera</taxon>
        <taxon>Culicoidea</taxon>
        <taxon>Culicidae</taxon>
        <taxon>Anophelinae</taxon>
        <taxon>Anopheles</taxon>
    </lineage>
</organism>
<proteinExistence type="inferred from homology"/>
<feature type="compositionally biased region" description="Polar residues" evidence="5">
    <location>
        <begin position="151"/>
        <end position="164"/>
    </location>
</feature>
<keyword evidence="2" id="KW-0853">WD repeat</keyword>
<dbReference type="PROSITE" id="PS50002">
    <property type="entry name" value="SH3"/>
    <property type="match status" value="1"/>
</dbReference>
<evidence type="ECO:0000313" key="7">
    <source>
        <dbReference type="EnsemblMetazoa" id="ASTEI09964-PA"/>
    </source>
</evidence>
<dbReference type="Gene3D" id="2.130.10.10">
    <property type="entry name" value="YVTN repeat-like/Quinoprotein amine dehydrogenase"/>
    <property type="match status" value="3"/>
</dbReference>
<dbReference type="GO" id="GO:0034388">
    <property type="term" value="C:Pwp2p-containing subcomplex of 90S preribosome"/>
    <property type="evidence" value="ECO:0007669"/>
    <property type="project" value="TreeGrafter"/>
</dbReference>
<dbReference type="Pfam" id="PF25172">
    <property type="entry name" value="Beta-prop_WDR3_2nd"/>
    <property type="match status" value="1"/>
</dbReference>
<dbReference type="InterPro" id="IPR001680">
    <property type="entry name" value="WD40_rpt"/>
</dbReference>
<dbReference type="CDD" id="cd00174">
    <property type="entry name" value="SH3"/>
    <property type="match status" value="1"/>
</dbReference>
<dbReference type="FunFam" id="2.130.10.10:FF:000755">
    <property type="entry name" value="WD repeat-containing protein 3"/>
    <property type="match status" value="1"/>
</dbReference>
<dbReference type="VEuPathDB" id="VectorBase:ASTEI20_032920"/>
<dbReference type="AlphaFoldDB" id="A0A182YNC9"/>
<dbReference type="Pfam" id="PF00018">
    <property type="entry name" value="SH3_1"/>
    <property type="match status" value="1"/>
</dbReference>
<dbReference type="InterPro" id="IPR015943">
    <property type="entry name" value="WD40/YVTN_repeat-like_dom_sf"/>
</dbReference>
<dbReference type="VEuPathDB" id="VectorBase:ASTE005747"/>
<dbReference type="InterPro" id="IPR036322">
    <property type="entry name" value="WD40_repeat_dom_sf"/>
</dbReference>
<keyword evidence="1" id="KW-0728">SH3 domain</keyword>
<evidence type="ECO:0000256" key="2">
    <source>
        <dbReference type="ARBA" id="ARBA00022574"/>
    </source>
</evidence>
<dbReference type="FunFam" id="2.130.10.10:FF:001663">
    <property type="entry name" value="GG22837"/>
    <property type="match status" value="1"/>
</dbReference>
<dbReference type="PANTHER" id="PTHR19853">
    <property type="entry name" value="WD REPEAT CONTAINING PROTEIN 3 WDR3"/>
    <property type="match status" value="1"/>
</dbReference>
<dbReference type="Gene3D" id="2.30.30.40">
    <property type="entry name" value="SH3 Domains"/>
    <property type="match status" value="1"/>
</dbReference>
<dbReference type="InterPro" id="IPR001452">
    <property type="entry name" value="SH3_domain"/>
</dbReference>
<dbReference type="OMA" id="VWCESEE"/>
<reference evidence="8" key="1">
    <citation type="journal article" date="2014" name="Genome Biol.">
        <title>Genome analysis of a major urban malaria vector mosquito, Anopheles stephensi.</title>
        <authorList>
            <person name="Jiang X."/>
            <person name="Peery A."/>
            <person name="Hall A.B."/>
            <person name="Sharma A."/>
            <person name="Chen X.G."/>
            <person name="Waterhouse R.M."/>
            <person name="Komissarov A."/>
            <person name="Riehle M.M."/>
            <person name="Shouche Y."/>
            <person name="Sharakhova M.V."/>
            <person name="Lawson D."/>
            <person name="Pakpour N."/>
            <person name="Arensburger P."/>
            <person name="Davidson V.L."/>
            <person name="Eiglmeier K."/>
            <person name="Emrich S."/>
            <person name="George P."/>
            <person name="Kennedy R.C."/>
            <person name="Mane S.P."/>
            <person name="Maslen G."/>
            <person name="Oringanje C."/>
            <person name="Qi Y."/>
            <person name="Settlage R."/>
            <person name="Tojo M."/>
            <person name="Tubio J.M."/>
            <person name="Unger M.F."/>
            <person name="Wang B."/>
            <person name="Vernick K.D."/>
            <person name="Ribeiro J.M."/>
            <person name="James A.A."/>
            <person name="Michel K."/>
            <person name="Riehle M.A."/>
            <person name="Luckhart S."/>
            <person name="Sharakhov I.V."/>
            <person name="Tu Z."/>
        </authorList>
    </citation>
    <scope>NUCLEOTIDE SEQUENCE [LARGE SCALE GENOMIC DNA]</scope>
    <source>
        <strain evidence="8">Indian</strain>
    </source>
</reference>
<dbReference type="GO" id="GO:0032040">
    <property type="term" value="C:small-subunit processome"/>
    <property type="evidence" value="ECO:0007669"/>
    <property type="project" value="TreeGrafter"/>
</dbReference>
<evidence type="ECO:0000259" key="6">
    <source>
        <dbReference type="PROSITE" id="PS50002"/>
    </source>
</evidence>
<feature type="domain" description="SH3" evidence="6">
    <location>
        <begin position="225"/>
        <end position="285"/>
    </location>
</feature>
<dbReference type="VEuPathDB" id="VectorBase:ASTE005745"/>
<dbReference type="InterPro" id="IPR019775">
    <property type="entry name" value="WD40_repeat_CS"/>
</dbReference>
<sequence length="1263" mass="139253">MQLISFDSPPSSPTFTQKSCSDCISVDSFSSDSNYSSPNNGNMSQAESGFEDDFVACGSNNHNRHNRNGSNVPWGDLDPFDGGAVTSTTPGPILYGTVPLASSATAQIRTPLINSKLQHSDFVDPLCNGQSVLPKLPTVSMPTIIKPPSNPDSQKSTPSHSISMRNKALAPTTKPLPPKEPSSLYAGLEDSFSLDTTEAFDSLTSHPMPSVPPPPPPSTDLETYGEEPYGIAMYDFQGEADEDLSFKTNEKIYLLKRLNDEWYMGRDKRGLEGMFPVNYVEVKVPLLAGCLYDEQQAQQHSVALPLTTSTASFGDGVLKVRALYNFKAEAPEDLSMVFSKPVPAPVNIKKAASMGLTKQYLAYKPVSSFNIIASVRANVSFVTINHVVGRYVVVAAAEKVLVWDMRIGEKVVEFVRDKQEVTFLRTSPDHKHLAVGYSDGVVELFSFESKESVCSFASHRSAVSALNFDLLGLKLVSGGLDNDLVVSDVVAQSGKSRLAGHTAPITQACFMQRYNDIVVSSSKDTQIKFWNIETQCCFKTIVDHRTEVWGIVLMRNDDFLVCATADTQLSVYKLSAITDEPTASVQHSDESESTVSPFRCTAAGSIQRAGHGRTINLVTDANGQVLGCHGTDRKIELFYFCSQEESMKKLTKRMKKLNTSKGNTEVGGRESDARQLALTDEVRRLPTIPTPEKVKSFDLILGSRNKLRICCTFLKNLVQLFSLDLDTKNAEPETLYALQKQGHASEARSVSFSSDNLAIASGSAESLKLWSRASQTVLRTVETGGYVVSTCFVPGDRHVLVGLKSGQLLVVDVVPGEVIECIEAHEKELWSIILTPDRHGCVSGGGDTTVKFWSFELIGGSGQEPKVLSLLHKNTLKLEETVLCVRISQNGKYIAVALLDTTVKIFFMDSLKFYLSLYGHKLPVLTMDISYDSTLIITGSADRTIKIWGMDFGDCHRSLLAHDNTITAVQFIPNTHMFFSCAKDGKLKQWDADSFQKIITLPGHLGEAHALAISPNGKYIVSCGSDRTLRLYRRTDEPLVLQDVQEEEREELENATLATGEESTVPGLPGLKLPSKKTIGSEKGAENILECLEVSKQYDEEGGKGPLPPLMFAYSVSNTDEFLLTVLSRIRASDLEESLLLLPFNAVCELLEKMPKLTTTRKDQTELICKVVLFLFRIHQKPIVSNQVLLPVIQKIVQTLQGAVGELRDMVGINLHAAQMLQRELEEHDGCVLFRDATKQRHQRNRQRKRREASKRKLLQIVK</sequence>
<dbReference type="GO" id="GO:0030515">
    <property type="term" value="F:snoRNA binding"/>
    <property type="evidence" value="ECO:0007669"/>
    <property type="project" value="TreeGrafter"/>
</dbReference>
<dbReference type="SUPFAM" id="SSF50978">
    <property type="entry name" value="WD40 repeat-like"/>
    <property type="match status" value="2"/>
</dbReference>
<dbReference type="SUPFAM" id="SSF50044">
    <property type="entry name" value="SH3-domain"/>
    <property type="match status" value="1"/>
</dbReference>
<comment type="similarity">
    <text evidence="4">Belongs to the WD repeat WDR3/UTP12 family.</text>
</comment>